<organism evidence="2 3">
    <name type="scientific">Rhizobium alvei</name>
    <dbReference type="NCBI Taxonomy" id="1132659"/>
    <lineage>
        <taxon>Bacteria</taxon>
        <taxon>Pseudomonadati</taxon>
        <taxon>Pseudomonadota</taxon>
        <taxon>Alphaproteobacteria</taxon>
        <taxon>Hyphomicrobiales</taxon>
        <taxon>Rhizobiaceae</taxon>
        <taxon>Rhizobium/Agrobacterium group</taxon>
        <taxon>Rhizobium</taxon>
    </lineage>
</organism>
<evidence type="ECO:0000313" key="3">
    <source>
        <dbReference type="Proteomes" id="UP001174932"/>
    </source>
</evidence>
<protein>
    <submittedName>
        <fullName evidence="2">SLOG family protein</fullName>
    </submittedName>
</protein>
<dbReference type="EMBL" id="JAUOZU010000024">
    <property type="protein sequence ID" value="MDO6967009.1"/>
    <property type="molecule type" value="Genomic_DNA"/>
</dbReference>
<gene>
    <name evidence="2" type="ORF">Q4481_23890</name>
</gene>
<accession>A0ABT8YTE2</accession>
<dbReference type="RefSeq" id="WP_304378939.1">
    <property type="nucleotide sequence ID" value="NZ_JAUOZU010000024.1"/>
</dbReference>
<evidence type="ECO:0000313" key="2">
    <source>
        <dbReference type="EMBL" id="MDO6967009.1"/>
    </source>
</evidence>
<reference evidence="2" key="2">
    <citation type="submission" date="2023-07" db="EMBL/GenBank/DDBJ databases">
        <authorList>
            <person name="Shen H."/>
        </authorList>
    </citation>
    <scope>NUCLEOTIDE SEQUENCE</scope>
    <source>
        <strain evidence="2">TNR-22</strain>
    </source>
</reference>
<dbReference type="Pfam" id="PF10686">
    <property type="entry name" value="YAcAr"/>
    <property type="match status" value="1"/>
</dbReference>
<name>A0ABT8YTE2_9HYPH</name>
<reference evidence="2" key="1">
    <citation type="journal article" date="2015" name="Int. J. Syst. Evol. Microbiol.">
        <title>Rhizobium alvei sp. nov., isolated from a freshwater river.</title>
        <authorList>
            <person name="Sheu S.Y."/>
            <person name="Huang H.W."/>
            <person name="Young C.C."/>
            <person name="Chen W.M."/>
        </authorList>
    </citation>
    <scope>NUCLEOTIDE SEQUENCE</scope>
    <source>
        <strain evidence="2">TNR-22</strain>
    </source>
</reference>
<proteinExistence type="predicted"/>
<dbReference type="InterPro" id="IPR019627">
    <property type="entry name" value="YAcAr"/>
</dbReference>
<dbReference type="Proteomes" id="UP001174932">
    <property type="component" value="Unassembled WGS sequence"/>
</dbReference>
<comment type="caution">
    <text evidence="2">The sequence shown here is derived from an EMBL/GenBank/DDBJ whole genome shotgun (WGS) entry which is preliminary data.</text>
</comment>
<feature type="domain" description="YspA cpYpsA-related SLOG" evidence="1">
    <location>
        <begin position="2"/>
        <end position="83"/>
    </location>
</feature>
<sequence>MTKVLVCGGRHFGVYPPAATDDKRKRVRAEMRLANETLDCIHVDRKITRIINGGASGADTLARAWAERKMVSCLTEIADWSKYGKAAGPMRNQKMLDEYKPDLVVAFPGGRGTADMVSRARVAGVEVIEASL</sequence>
<keyword evidence="3" id="KW-1185">Reference proteome</keyword>
<evidence type="ECO:0000259" key="1">
    <source>
        <dbReference type="Pfam" id="PF10686"/>
    </source>
</evidence>